<reference evidence="1 2" key="1">
    <citation type="submission" date="2020-08" db="EMBL/GenBank/DDBJ databases">
        <title>Genome sequencing of Purple Non-Sulfur Bacteria from various extreme environments.</title>
        <authorList>
            <person name="Mayer M."/>
        </authorList>
    </citation>
    <scope>NUCLEOTIDE SEQUENCE [LARGE SCALE GENOMIC DNA]</scope>
    <source>
        <strain evidence="1 2">JA135</strain>
    </source>
</reference>
<comment type="caution">
    <text evidence="1">The sequence shown here is derived from an EMBL/GenBank/DDBJ whole genome shotgun (WGS) entry which is preliminary data.</text>
</comment>
<evidence type="ECO:0000313" key="2">
    <source>
        <dbReference type="Proteomes" id="UP000555728"/>
    </source>
</evidence>
<proteinExistence type="predicted"/>
<organism evidence="1 2">
    <name type="scientific">Roseospira goensis</name>
    <dbReference type="NCBI Taxonomy" id="391922"/>
    <lineage>
        <taxon>Bacteria</taxon>
        <taxon>Pseudomonadati</taxon>
        <taxon>Pseudomonadota</taxon>
        <taxon>Alphaproteobacteria</taxon>
        <taxon>Rhodospirillales</taxon>
        <taxon>Rhodospirillaceae</taxon>
        <taxon>Roseospira</taxon>
    </lineage>
</organism>
<dbReference type="AlphaFoldDB" id="A0A7W6RYD6"/>
<keyword evidence="2" id="KW-1185">Reference proteome</keyword>
<dbReference type="EMBL" id="JACIGI010000007">
    <property type="protein sequence ID" value="MBB4285427.1"/>
    <property type="molecule type" value="Genomic_DNA"/>
</dbReference>
<gene>
    <name evidence="1" type="ORF">GGD88_001145</name>
</gene>
<name>A0A7W6RYD6_9PROT</name>
<dbReference type="RefSeq" id="WP_184432619.1">
    <property type="nucleotide sequence ID" value="NZ_JACIGI010000007.1"/>
</dbReference>
<accession>A0A7W6RYD6</accession>
<sequence length="202" mass="21943">MAAALPLRRRPRAARALALVPLLLPVLLLGGLLTGCANVFENREARPCPPVRLEASTAELTRFRPGPGRDLTDVVLEAELAGFQGECQYLDDDAEDATTAARVDLVLDMTAALGPAAEGRRQDIRYFVAIPRFYPAPAGKQVFETSILFPEGTDRVRYVGEEVSVTVPMAAGESALDYPIYIGFQLTADQVEFNRAQRPGGR</sequence>
<evidence type="ECO:0000313" key="1">
    <source>
        <dbReference type="EMBL" id="MBB4285427.1"/>
    </source>
</evidence>
<dbReference type="Proteomes" id="UP000555728">
    <property type="component" value="Unassembled WGS sequence"/>
</dbReference>
<protein>
    <submittedName>
        <fullName evidence="1">Uncharacterized protein</fullName>
    </submittedName>
</protein>